<evidence type="ECO:0000313" key="2">
    <source>
        <dbReference type="EMBL" id="KAJ9613485.1"/>
    </source>
</evidence>
<evidence type="ECO:0000256" key="1">
    <source>
        <dbReference type="SAM" id="MobiDB-lite"/>
    </source>
</evidence>
<accession>A0AA38XHC6</accession>
<gene>
    <name evidence="2" type="ORF">H2200_003427</name>
</gene>
<organism evidence="2 3">
    <name type="scientific">Cladophialophora chaetospira</name>
    <dbReference type="NCBI Taxonomy" id="386627"/>
    <lineage>
        <taxon>Eukaryota</taxon>
        <taxon>Fungi</taxon>
        <taxon>Dikarya</taxon>
        <taxon>Ascomycota</taxon>
        <taxon>Pezizomycotina</taxon>
        <taxon>Eurotiomycetes</taxon>
        <taxon>Chaetothyriomycetidae</taxon>
        <taxon>Chaetothyriales</taxon>
        <taxon>Herpotrichiellaceae</taxon>
        <taxon>Cladophialophora</taxon>
    </lineage>
</organism>
<evidence type="ECO:0000313" key="3">
    <source>
        <dbReference type="Proteomes" id="UP001172673"/>
    </source>
</evidence>
<proteinExistence type="predicted"/>
<feature type="compositionally biased region" description="Basic and acidic residues" evidence="1">
    <location>
        <begin position="457"/>
        <end position="472"/>
    </location>
</feature>
<dbReference type="AlphaFoldDB" id="A0AA38XHC6"/>
<dbReference type="Proteomes" id="UP001172673">
    <property type="component" value="Unassembled WGS sequence"/>
</dbReference>
<feature type="region of interest" description="Disordered" evidence="1">
    <location>
        <begin position="447"/>
        <end position="472"/>
    </location>
</feature>
<comment type="caution">
    <text evidence="2">The sequence shown here is derived from an EMBL/GenBank/DDBJ whole genome shotgun (WGS) entry which is preliminary data.</text>
</comment>
<sequence>MPRTINDFPVELLRLVLRQIKLDSLVDRGTTLVKTFGVCRLWYKIAVPYLYADLSFRRQQLRRFLATTHSHMHLVRSLTLDVSNLDPVTGRNPQSILLVLESVSALLGQMENFECFSVSDRYMVGAWHTEESNSVMRNMMDQLPSSVRHLELDLGIALWFNTCELEDSPHVCPALRPKINSLHNLRLRLPTLCNDLFRPGLEETDANIRPGSDVAAVGRTVIINTFGDTAKDPGDDPSEAPEAVDSAAAEVASWASSAVSRGTIQDIGRLSIMSFEDRDVVWPRWIEGEYVFQTDTRFSAVNDRRVTGKPRLLKFPTRHLRQSYHSTFIRCRDSNGEEKDVIGSWRNIRQLVEGPVWVETKGRCRIPRTYFDSNARFEGVLLKKLDFMNDEKTKTLSRWFLTAKERRHGRLLHTQDFEDFEDAGPMMRDLTPGERKAMLVLEGEESDHDFEYSSGESGKEEVEWSRSLKKWD</sequence>
<reference evidence="2" key="1">
    <citation type="submission" date="2022-10" db="EMBL/GenBank/DDBJ databases">
        <title>Culturing micro-colonial fungi from biological soil crusts in the Mojave desert and describing Neophaeococcomyces mojavensis, and introducing the new genera and species Taxawa tesnikishii.</title>
        <authorList>
            <person name="Kurbessoian T."/>
            <person name="Stajich J.E."/>
        </authorList>
    </citation>
    <scope>NUCLEOTIDE SEQUENCE</scope>
    <source>
        <strain evidence="2">TK_41</strain>
    </source>
</reference>
<keyword evidence="3" id="KW-1185">Reference proteome</keyword>
<evidence type="ECO:0008006" key="4">
    <source>
        <dbReference type="Google" id="ProtNLM"/>
    </source>
</evidence>
<dbReference type="EMBL" id="JAPDRK010000004">
    <property type="protein sequence ID" value="KAJ9613485.1"/>
    <property type="molecule type" value="Genomic_DNA"/>
</dbReference>
<protein>
    <recommendedName>
        <fullName evidence="4">F-box domain-containing protein</fullName>
    </recommendedName>
</protein>
<name>A0AA38XHC6_9EURO</name>